<dbReference type="EMBL" id="ABEU02000019">
    <property type="protein sequence ID" value="PNR34365.1"/>
    <property type="molecule type" value="Genomic_DNA"/>
</dbReference>
<accession>A0A2K1IYL5</accession>
<dbReference type="AlphaFoldDB" id="A0A2K1IYL5"/>
<organism evidence="1">
    <name type="scientific">Physcomitrium patens</name>
    <name type="common">Spreading-leaved earth moss</name>
    <name type="synonym">Physcomitrella patens</name>
    <dbReference type="NCBI Taxonomy" id="3218"/>
    <lineage>
        <taxon>Eukaryota</taxon>
        <taxon>Viridiplantae</taxon>
        <taxon>Streptophyta</taxon>
        <taxon>Embryophyta</taxon>
        <taxon>Bryophyta</taxon>
        <taxon>Bryophytina</taxon>
        <taxon>Bryopsida</taxon>
        <taxon>Funariidae</taxon>
        <taxon>Funariales</taxon>
        <taxon>Funariaceae</taxon>
        <taxon>Physcomitrium</taxon>
    </lineage>
</organism>
<reference evidence="1 3" key="1">
    <citation type="journal article" date="2008" name="Science">
        <title>The Physcomitrella genome reveals evolutionary insights into the conquest of land by plants.</title>
        <authorList>
            <person name="Rensing S."/>
            <person name="Lang D."/>
            <person name="Zimmer A."/>
            <person name="Terry A."/>
            <person name="Salamov A."/>
            <person name="Shapiro H."/>
            <person name="Nishiyama T."/>
            <person name="Perroud P.-F."/>
            <person name="Lindquist E."/>
            <person name="Kamisugi Y."/>
            <person name="Tanahashi T."/>
            <person name="Sakakibara K."/>
            <person name="Fujita T."/>
            <person name="Oishi K."/>
            <person name="Shin-I T."/>
            <person name="Kuroki Y."/>
            <person name="Toyoda A."/>
            <person name="Suzuki Y."/>
            <person name="Hashimoto A."/>
            <person name="Yamaguchi K."/>
            <person name="Sugano A."/>
            <person name="Kohara Y."/>
            <person name="Fujiyama A."/>
            <person name="Anterola A."/>
            <person name="Aoki S."/>
            <person name="Ashton N."/>
            <person name="Barbazuk W.B."/>
            <person name="Barker E."/>
            <person name="Bennetzen J."/>
            <person name="Bezanilla M."/>
            <person name="Blankenship R."/>
            <person name="Cho S.H."/>
            <person name="Dutcher S."/>
            <person name="Estelle M."/>
            <person name="Fawcett J.A."/>
            <person name="Gundlach H."/>
            <person name="Hanada K."/>
            <person name="Heyl A."/>
            <person name="Hicks K.A."/>
            <person name="Hugh J."/>
            <person name="Lohr M."/>
            <person name="Mayer K."/>
            <person name="Melkozernov A."/>
            <person name="Murata T."/>
            <person name="Nelson D."/>
            <person name="Pils B."/>
            <person name="Prigge M."/>
            <person name="Reiss B."/>
            <person name="Renner T."/>
            <person name="Rombauts S."/>
            <person name="Rushton P."/>
            <person name="Sanderfoot A."/>
            <person name="Schween G."/>
            <person name="Shiu S.-H."/>
            <person name="Stueber K."/>
            <person name="Theodoulou F.L."/>
            <person name="Tu H."/>
            <person name="Van de Peer Y."/>
            <person name="Verrier P.J."/>
            <person name="Waters E."/>
            <person name="Wood A."/>
            <person name="Yang L."/>
            <person name="Cove D."/>
            <person name="Cuming A."/>
            <person name="Hasebe M."/>
            <person name="Lucas S."/>
            <person name="Mishler D.B."/>
            <person name="Reski R."/>
            <person name="Grigoriev I."/>
            <person name="Quatrano R.S."/>
            <person name="Boore J.L."/>
        </authorList>
    </citation>
    <scope>NUCLEOTIDE SEQUENCE [LARGE SCALE GENOMIC DNA]</scope>
    <source>
        <strain evidence="2 3">cv. Gransden 2004</strain>
    </source>
</reference>
<sequence>MHTNRIAKPDMVSWPTNLGIPPLRSLYFWGCLSFVVDLKGVVDTGLLVPGRVSSNGTQKMRTRIIRWTTVS</sequence>
<evidence type="ECO:0000313" key="3">
    <source>
        <dbReference type="Proteomes" id="UP000006727"/>
    </source>
</evidence>
<dbReference type="EnsemblPlants" id="Pp3c19_15819V3.1">
    <property type="protein sequence ID" value="PAC:32937687.CDS.1"/>
    <property type="gene ID" value="Pp3c19_15819"/>
</dbReference>
<dbReference type="InParanoid" id="A0A2K1IYL5"/>
<evidence type="ECO:0000313" key="2">
    <source>
        <dbReference type="EnsemblPlants" id="PAC:32937687.CDS.1"/>
    </source>
</evidence>
<name>A0A2K1IYL5_PHYPA</name>
<proteinExistence type="predicted"/>
<dbReference type="Proteomes" id="UP000006727">
    <property type="component" value="Chromosome 19"/>
</dbReference>
<reference evidence="1 3" key="2">
    <citation type="journal article" date="2018" name="Plant J.">
        <title>The Physcomitrella patens chromosome-scale assembly reveals moss genome structure and evolution.</title>
        <authorList>
            <person name="Lang D."/>
            <person name="Ullrich K.K."/>
            <person name="Murat F."/>
            <person name="Fuchs J."/>
            <person name="Jenkins J."/>
            <person name="Haas F.B."/>
            <person name="Piednoel M."/>
            <person name="Gundlach H."/>
            <person name="Van Bel M."/>
            <person name="Meyberg R."/>
            <person name="Vives C."/>
            <person name="Morata J."/>
            <person name="Symeonidi A."/>
            <person name="Hiss M."/>
            <person name="Muchero W."/>
            <person name="Kamisugi Y."/>
            <person name="Saleh O."/>
            <person name="Blanc G."/>
            <person name="Decker E.L."/>
            <person name="van Gessel N."/>
            <person name="Grimwood J."/>
            <person name="Hayes R.D."/>
            <person name="Graham S.W."/>
            <person name="Gunter L.E."/>
            <person name="McDaniel S.F."/>
            <person name="Hoernstein S.N.W."/>
            <person name="Larsson A."/>
            <person name="Li F.W."/>
            <person name="Perroud P.F."/>
            <person name="Phillips J."/>
            <person name="Ranjan P."/>
            <person name="Rokshar D.S."/>
            <person name="Rothfels C.J."/>
            <person name="Schneider L."/>
            <person name="Shu S."/>
            <person name="Stevenson D.W."/>
            <person name="Thummler F."/>
            <person name="Tillich M."/>
            <person name="Villarreal Aguilar J.C."/>
            <person name="Widiez T."/>
            <person name="Wong G.K."/>
            <person name="Wymore A."/>
            <person name="Zhang Y."/>
            <person name="Zimmer A.D."/>
            <person name="Quatrano R.S."/>
            <person name="Mayer K.F.X."/>
            <person name="Goodstein D."/>
            <person name="Casacuberta J.M."/>
            <person name="Vandepoele K."/>
            <person name="Reski R."/>
            <person name="Cuming A.C."/>
            <person name="Tuskan G.A."/>
            <person name="Maumus F."/>
            <person name="Salse J."/>
            <person name="Schmutz J."/>
            <person name="Rensing S.A."/>
        </authorList>
    </citation>
    <scope>NUCLEOTIDE SEQUENCE [LARGE SCALE GENOMIC DNA]</scope>
    <source>
        <strain evidence="2 3">cv. Gransden 2004</strain>
    </source>
</reference>
<protein>
    <submittedName>
        <fullName evidence="1 2">Uncharacterized protein</fullName>
    </submittedName>
</protein>
<dbReference type="PaxDb" id="3218-PP1S20_109V6.1"/>
<dbReference type="Gramene" id="Pp3c19_15819V3.1">
    <property type="protein sequence ID" value="PAC:32937687.CDS.1"/>
    <property type="gene ID" value="Pp3c19_15819"/>
</dbReference>
<keyword evidence="3" id="KW-1185">Reference proteome</keyword>
<gene>
    <name evidence="1" type="ORF">PHYPA_024182</name>
</gene>
<reference evidence="2" key="3">
    <citation type="submission" date="2020-12" db="UniProtKB">
        <authorList>
            <consortium name="EnsemblPlants"/>
        </authorList>
    </citation>
    <scope>IDENTIFICATION</scope>
</reference>
<evidence type="ECO:0000313" key="1">
    <source>
        <dbReference type="EMBL" id="PNR34365.1"/>
    </source>
</evidence>